<protein>
    <submittedName>
        <fullName evidence="4">Multidrug MFS transporter</fullName>
    </submittedName>
</protein>
<dbReference type="InterPro" id="IPR013549">
    <property type="entry name" value="DUF1731"/>
</dbReference>
<organism evidence="4 5">
    <name type="scientific">Amycolatopsis taiwanensis</name>
    <dbReference type="NCBI Taxonomy" id="342230"/>
    <lineage>
        <taxon>Bacteria</taxon>
        <taxon>Bacillati</taxon>
        <taxon>Actinomycetota</taxon>
        <taxon>Actinomycetes</taxon>
        <taxon>Pseudonocardiales</taxon>
        <taxon>Pseudonocardiaceae</taxon>
        <taxon>Amycolatopsis</taxon>
    </lineage>
</organism>
<evidence type="ECO:0000313" key="5">
    <source>
        <dbReference type="Proteomes" id="UP001165136"/>
    </source>
</evidence>
<dbReference type="Gene3D" id="3.40.50.720">
    <property type="entry name" value="NAD(P)-binding Rossmann-like Domain"/>
    <property type="match status" value="1"/>
</dbReference>
<name>A0A9W6QZ02_9PSEU</name>
<dbReference type="PANTHER" id="PTHR11092:SF0">
    <property type="entry name" value="EPIMERASE FAMILY PROTEIN SDR39U1"/>
    <property type="match status" value="1"/>
</dbReference>
<dbReference type="Proteomes" id="UP001165136">
    <property type="component" value="Unassembled WGS sequence"/>
</dbReference>
<comment type="similarity">
    <text evidence="1">Belongs to the NAD(P)-dependent epimerase/dehydratase family. SDR39U1 subfamily.</text>
</comment>
<dbReference type="AlphaFoldDB" id="A0A9W6QZ02"/>
<dbReference type="InterPro" id="IPR010099">
    <property type="entry name" value="SDR39U1"/>
</dbReference>
<comment type="caution">
    <text evidence="4">The sequence shown here is derived from an EMBL/GenBank/DDBJ whole genome shotgun (WGS) entry which is preliminary data.</text>
</comment>
<dbReference type="NCBIfam" id="TIGR01777">
    <property type="entry name" value="yfcH"/>
    <property type="match status" value="1"/>
</dbReference>
<feature type="domain" description="DUF1731" evidence="3">
    <location>
        <begin position="251"/>
        <end position="296"/>
    </location>
</feature>
<dbReference type="InterPro" id="IPR036291">
    <property type="entry name" value="NAD(P)-bd_dom_sf"/>
</dbReference>
<sequence>MVSNDRHMRILIAGSSGLIGRPLMAALRESGHEVRRLVRASSPAAGEYRWDPPAGRVEDGAFDGVDAVINLCGSPMGMRWSAARKQMIVDSRIEPTDVLAEEVAEHGVPSLLNASAISFYGDTGETVVDETSAAGQGFLAGLCQRWEAATGPAVRAGARVVHLRTGLVLARGGLLGPLAPLFRLGLGARLGDGRQFMPWISLADEVAAIRFLVEHETLTGPVNLCAPEPATNAEFTRTLARVLHRPAPWWVPASALRLALGEAADELALMSVRAVPAVLTKAGFSFTDTRLERALAVVG</sequence>
<evidence type="ECO:0000259" key="3">
    <source>
        <dbReference type="Pfam" id="PF08338"/>
    </source>
</evidence>
<evidence type="ECO:0000256" key="1">
    <source>
        <dbReference type="ARBA" id="ARBA00009353"/>
    </source>
</evidence>
<dbReference type="SUPFAM" id="SSF51735">
    <property type="entry name" value="NAD(P)-binding Rossmann-fold domains"/>
    <property type="match status" value="1"/>
</dbReference>
<gene>
    <name evidence="4" type="ORF">Atai01_27680</name>
</gene>
<feature type="domain" description="NAD-dependent epimerase/dehydratase" evidence="2">
    <location>
        <begin position="10"/>
        <end position="132"/>
    </location>
</feature>
<keyword evidence="5" id="KW-1185">Reference proteome</keyword>
<dbReference type="Pfam" id="PF01370">
    <property type="entry name" value="Epimerase"/>
    <property type="match status" value="1"/>
</dbReference>
<dbReference type="InterPro" id="IPR001509">
    <property type="entry name" value="Epimerase_deHydtase"/>
</dbReference>
<dbReference type="PANTHER" id="PTHR11092">
    <property type="entry name" value="SUGAR NUCLEOTIDE EPIMERASE RELATED"/>
    <property type="match status" value="1"/>
</dbReference>
<proteinExistence type="inferred from homology"/>
<evidence type="ECO:0000313" key="4">
    <source>
        <dbReference type="EMBL" id="GLY66149.1"/>
    </source>
</evidence>
<accession>A0A9W6QZ02</accession>
<reference evidence="4" key="1">
    <citation type="submission" date="2023-03" db="EMBL/GenBank/DDBJ databases">
        <title>Amycolatopsis taiwanensis NBRC 103393.</title>
        <authorList>
            <person name="Ichikawa N."/>
            <person name="Sato H."/>
            <person name="Tonouchi N."/>
        </authorList>
    </citation>
    <scope>NUCLEOTIDE SEQUENCE</scope>
    <source>
        <strain evidence="4">NBRC 103393</strain>
    </source>
</reference>
<dbReference type="EMBL" id="BSTI01000005">
    <property type="protein sequence ID" value="GLY66149.1"/>
    <property type="molecule type" value="Genomic_DNA"/>
</dbReference>
<dbReference type="Pfam" id="PF08338">
    <property type="entry name" value="DUF1731"/>
    <property type="match status" value="1"/>
</dbReference>
<evidence type="ECO:0000259" key="2">
    <source>
        <dbReference type="Pfam" id="PF01370"/>
    </source>
</evidence>